<feature type="non-terminal residue" evidence="2">
    <location>
        <position position="133"/>
    </location>
</feature>
<evidence type="ECO:0000256" key="1">
    <source>
        <dbReference type="SAM" id="MobiDB-lite"/>
    </source>
</evidence>
<evidence type="ECO:0000313" key="2">
    <source>
        <dbReference type="EMBL" id="MCI36194.1"/>
    </source>
</evidence>
<sequence>TYFQRAVRDLQAAQAAAAAPQPPPQPAAQQEQHQVPPHIPHQHQYTDYELGMTATLYDQHYRMDWGLPRFSPPLMAVTQDYIAQTPILSYYQQYPQQTDLSGHFQRQTTRLLEHQNHVQDIWSRDYQAHHPPQ</sequence>
<protein>
    <submittedName>
        <fullName evidence="2">Uncharacterized protein</fullName>
    </submittedName>
</protein>
<dbReference type="AlphaFoldDB" id="A0A392RJI9"/>
<comment type="caution">
    <text evidence="2">The sequence shown here is derived from an EMBL/GenBank/DDBJ whole genome shotgun (WGS) entry which is preliminary data.</text>
</comment>
<feature type="region of interest" description="Disordered" evidence="1">
    <location>
        <begin position="12"/>
        <end position="40"/>
    </location>
</feature>
<feature type="compositionally biased region" description="Low complexity" evidence="1">
    <location>
        <begin position="27"/>
        <end position="36"/>
    </location>
</feature>
<accession>A0A392RJI9</accession>
<keyword evidence="3" id="KW-1185">Reference proteome</keyword>
<name>A0A392RJI9_9FABA</name>
<dbReference type="EMBL" id="LXQA010231453">
    <property type="protein sequence ID" value="MCI36194.1"/>
    <property type="molecule type" value="Genomic_DNA"/>
</dbReference>
<proteinExistence type="predicted"/>
<reference evidence="2 3" key="1">
    <citation type="journal article" date="2018" name="Front. Plant Sci.">
        <title>Red Clover (Trifolium pratense) and Zigzag Clover (T. medium) - A Picture of Genomic Similarities and Differences.</title>
        <authorList>
            <person name="Dluhosova J."/>
            <person name="Istvanek J."/>
            <person name="Nedelnik J."/>
            <person name="Repkova J."/>
        </authorList>
    </citation>
    <scope>NUCLEOTIDE SEQUENCE [LARGE SCALE GENOMIC DNA]</scope>
    <source>
        <strain evidence="3">cv. 10/8</strain>
        <tissue evidence="2">Leaf</tissue>
    </source>
</reference>
<evidence type="ECO:0000313" key="3">
    <source>
        <dbReference type="Proteomes" id="UP000265520"/>
    </source>
</evidence>
<organism evidence="2 3">
    <name type="scientific">Trifolium medium</name>
    <dbReference type="NCBI Taxonomy" id="97028"/>
    <lineage>
        <taxon>Eukaryota</taxon>
        <taxon>Viridiplantae</taxon>
        <taxon>Streptophyta</taxon>
        <taxon>Embryophyta</taxon>
        <taxon>Tracheophyta</taxon>
        <taxon>Spermatophyta</taxon>
        <taxon>Magnoliopsida</taxon>
        <taxon>eudicotyledons</taxon>
        <taxon>Gunneridae</taxon>
        <taxon>Pentapetalae</taxon>
        <taxon>rosids</taxon>
        <taxon>fabids</taxon>
        <taxon>Fabales</taxon>
        <taxon>Fabaceae</taxon>
        <taxon>Papilionoideae</taxon>
        <taxon>50 kb inversion clade</taxon>
        <taxon>NPAAA clade</taxon>
        <taxon>Hologalegina</taxon>
        <taxon>IRL clade</taxon>
        <taxon>Trifolieae</taxon>
        <taxon>Trifolium</taxon>
    </lineage>
</organism>
<dbReference type="Proteomes" id="UP000265520">
    <property type="component" value="Unassembled WGS sequence"/>
</dbReference>
<feature type="non-terminal residue" evidence="2">
    <location>
        <position position="1"/>
    </location>
</feature>